<feature type="compositionally biased region" description="Polar residues" evidence="1">
    <location>
        <begin position="98"/>
        <end position="108"/>
    </location>
</feature>
<reference evidence="2 3" key="1">
    <citation type="submission" date="2024-10" db="EMBL/GenBank/DDBJ databases">
        <title>The Natural Products Discovery Center: Release of the First 8490 Sequenced Strains for Exploring Actinobacteria Biosynthetic Diversity.</title>
        <authorList>
            <person name="Kalkreuter E."/>
            <person name="Kautsar S.A."/>
            <person name="Yang D."/>
            <person name="Bader C.D."/>
            <person name="Teijaro C.N."/>
            <person name="Fluegel L."/>
            <person name="Davis C.M."/>
            <person name="Simpson J.R."/>
            <person name="Lauterbach L."/>
            <person name="Steele A.D."/>
            <person name="Gui C."/>
            <person name="Meng S."/>
            <person name="Li G."/>
            <person name="Viehrig K."/>
            <person name="Ye F."/>
            <person name="Su P."/>
            <person name="Kiefer A.F."/>
            <person name="Nichols A."/>
            <person name="Cepeda A.J."/>
            <person name="Yan W."/>
            <person name="Fan B."/>
            <person name="Jiang Y."/>
            <person name="Adhikari A."/>
            <person name="Zheng C.-J."/>
            <person name="Schuster L."/>
            <person name="Cowan T.M."/>
            <person name="Smanski M.J."/>
            <person name="Chevrette M.G."/>
            <person name="De Carvalho L.P.S."/>
            <person name="Shen B."/>
        </authorList>
    </citation>
    <scope>NUCLEOTIDE SEQUENCE [LARGE SCALE GENOMIC DNA]</scope>
    <source>
        <strain evidence="2 3">NPDC053399</strain>
    </source>
</reference>
<proteinExistence type="predicted"/>
<feature type="region of interest" description="Disordered" evidence="1">
    <location>
        <begin position="52"/>
        <end position="109"/>
    </location>
</feature>
<evidence type="ECO:0000256" key="1">
    <source>
        <dbReference type="SAM" id="MobiDB-lite"/>
    </source>
</evidence>
<protein>
    <recommendedName>
        <fullName evidence="4">Secreted protein</fullName>
    </recommendedName>
</protein>
<gene>
    <name evidence="2" type="ORF">ACIGXA_28285</name>
</gene>
<comment type="caution">
    <text evidence="2">The sequence shown here is derived from an EMBL/GenBank/DDBJ whole genome shotgun (WGS) entry which is preliminary data.</text>
</comment>
<name>A0ABW8CD98_9ACTN</name>
<organism evidence="2 3">
    <name type="scientific">Streptomyces fildesensis</name>
    <dbReference type="NCBI Taxonomy" id="375757"/>
    <lineage>
        <taxon>Bacteria</taxon>
        <taxon>Bacillati</taxon>
        <taxon>Actinomycetota</taxon>
        <taxon>Actinomycetes</taxon>
        <taxon>Kitasatosporales</taxon>
        <taxon>Streptomycetaceae</taxon>
        <taxon>Streptomyces</taxon>
    </lineage>
</organism>
<evidence type="ECO:0000313" key="2">
    <source>
        <dbReference type="EMBL" id="MFI9104420.1"/>
    </source>
</evidence>
<keyword evidence="3" id="KW-1185">Reference proteome</keyword>
<sequence>MQRGLLHAGAWTLATTAAVTMSWFGVHSVLAGTAYDPPRALPVSDAVAGSSARPVASSTHRPKPLPSTTSPAPTVPPTTKPATKAPSPPPEKPPGTSHDASTSNTTGNVHAYKVTGGRVVLDLGPVSATLVSATPDEGWEMKVWKLDEWIRVDFTSGTTTSSVFCTWNGHPPVVEMYKN</sequence>
<dbReference type="EMBL" id="JBITYG010000009">
    <property type="protein sequence ID" value="MFI9104420.1"/>
    <property type="molecule type" value="Genomic_DNA"/>
</dbReference>
<evidence type="ECO:0000313" key="3">
    <source>
        <dbReference type="Proteomes" id="UP001614394"/>
    </source>
</evidence>
<dbReference type="Proteomes" id="UP001614394">
    <property type="component" value="Unassembled WGS sequence"/>
</dbReference>
<accession>A0ABW8CD98</accession>
<evidence type="ECO:0008006" key="4">
    <source>
        <dbReference type="Google" id="ProtNLM"/>
    </source>
</evidence>
<dbReference type="RefSeq" id="WP_399654661.1">
    <property type="nucleotide sequence ID" value="NZ_JBITYG010000009.1"/>
</dbReference>